<dbReference type="PROSITE" id="PS51450">
    <property type="entry name" value="LRR"/>
    <property type="match status" value="1"/>
</dbReference>
<dbReference type="Gene3D" id="3.80.10.10">
    <property type="entry name" value="Ribonuclease Inhibitor"/>
    <property type="match status" value="3"/>
</dbReference>
<dbReference type="GeneID" id="115732727"/>
<proteinExistence type="predicted"/>
<dbReference type="InterPro" id="IPR001611">
    <property type="entry name" value="Leu-rich_rpt"/>
</dbReference>
<evidence type="ECO:0000256" key="3">
    <source>
        <dbReference type="ARBA" id="ARBA00022821"/>
    </source>
</evidence>
<evidence type="ECO:0000256" key="2">
    <source>
        <dbReference type="ARBA" id="ARBA00022737"/>
    </source>
</evidence>
<dbReference type="Pfam" id="PF23282">
    <property type="entry name" value="WHD_ROQ1"/>
    <property type="match status" value="1"/>
</dbReference>
<reference evidence="9" key="1">
    <citation type="submission" date="2025-08" db="UniProtKB">
        <authorList>
            <consortium name="RefSeq"/>
        </authorList>
    </citation>
    <scope>IDENTIFICATION</scope>
    <source>
        <tissue evidence="9">Leaf</tissue>
    </source>
</reference>
<dbReference type="Pfam" id="PF23286">
    <property type="entry name" value="LRR_13"/>
    <property type="match status" value="1"/>
</dbReference>
<keyword evidence="2" id="KW-0677">Repeat</keyword>
<keyword evidence="1" id="KW-0433">Leucine-rich repeat</keyword>
<dbReference type="InterPro" id="IPR032675">
    <property type="entry name" value="LRR_dom_sf"/>
</dbReference>
<evidence type="ECO:0000259" key="5">
    <source>
        <dbReference type="Pfam" id="PF00931"/>
    </source>
</evidence>
<dbReference type="PRINTS" id="PR00364">
    <property type="entry name" value="DISEASERSIST"/>
</dbReference>
<dbReference type="Gene3D" id="3.40.50.300">
    <property type="entry name" value="P-loop containing nucleotide triphosphate hydrolases"/>
    <property type="match status" value="1"/>
</dbReference>
<dbReference type="Gene3D" id="1.10.8.430">
    <property type="entry name" value="Helical domain of apoptotic protease-activating factors"/>
    <property type="match status" value="1"/>
</dbReference>
<dbReference type="InterPro" id="IPR058192">
    <property type="entry name" value="WHD_ROQ1-like"/>
</dbReference>
<dbReference type="RefSeq" id="XP_048131533.1">
    <property type="nucleotide sequence ID" value="XM_048275576.1"/>
</dbReference>
<name>A0ABM3H4K2_9MYRT</name>
<feature type="domain" description="NB-ARC" evidence="5">
    <location>
        <begin position="17"/>
        <end position="93"/>
    </location>
</feature>
<dbReference type="InterPro" id="IPR002182">
    <property type="entry name" value="NB-ARC"/>
</dbReference>
<evidence type="ECO:0000256" key="4">
    <source>
        <dbReference type="SAM" id="MobiDB-lite"/>
    </source>
</evidence>
<evidence type="ECO:0000256" key="1">
    <source>
        <dbReference type="ARBA" id="ARBA00022614"/>
    </source>
</evidence>
<feature type="domain" description="Disease resistance protein RPS4B/Roq1-like leucine-rich repeats" evidence="7">
    <location>
        <begin position="420"/>
        <end position="589"/>
    </location>
</feature>
<gene>
    <name evidence="9" type="primary">LOC115732727</name>
</gene>
<dbReference type="InterPro" id="IPR044974">
    <property type="entry name" value="Disease_R_plants"/>
</dbReference>
<accession>A0ABM3H4K2</accession>
<evidence type="ECO:0000259" key="6">
    <source>
        <dbReference type="Pfam" id="PF23282"/>
    </source>
</evidence>
<dbReference type="InterPro" id="IPR027417">
    <property type="entry name" value="P-loop_NTPase"/>
</dbReference>
<dbReference type="PANTHER" id="PTHR11017:SF292">
    <property type="entry name" value="AAA+ ATPASE DOMAIN-CONTAINING PROTEIN"/>
    <property type="match status" value="1"/>
</dbReference>
<dbReference type="InterPro" id="IPR042197">
    <property type="entry name" value="Apaf_helical"/>
</dbReference>
<dbReference type="InterPro" id="IPR036390">
    <property type="entry name" value="WH_DNA-bd_sf"/>
</dbReference>
<feature type="domain" description="Disease resistance protein Roq1-like winged-helix" evidence="6">
    <location>
        <begin position="160"/>
        <end position="226"/>
    </location>
</feature>
<protein>
    <submittedName>
        <fullName evidence="9">Disease resistance protein Roq1-like</fullName>
    </submittedName>
</protein>
<keyword evidence="8" id="KW-1185">Reference proteome</keyword>
<keyword evidence="3" id="KW-0611">Plant defense</keyword>
<dbReference type="InterPro" id="IPR058546">
    <property type="entry name" value="RPS4B/Roq1-like_LRR"/>
</dbReference>
<organism evidence="8 9">
    <name type="scientific">Rhodamnia argentea</name>
    <dbReference type="NCBI Taxonomy" id="178133"/>
    <lineage>
        <taxon>Eukaryota</taxon>
        <taxon>Viridiplantae</taxon>
        <taxon>Streptophyta</taxon>
        <taxon>Embryophyta</taxon>
        <taxon>Tracheophyta</taxon>
        <taxon>Spermatophyta</taxon>
        <taxon>Magnoliopsida</taxon>
        <taxon>eudicotyledons</taxon>
        <taxon>Gunneridae</taxon>
        <taxon>Pentapetalae</taxon>
        <taxon>rosids</taxon>
        <taxon>malvids</taxon>
        <taxon>Myrtales</taxon>
        <taxon>Myrtaceae</taxon>
        <taxon>Myrtoideae</taxon>
        <taxon>Myrteae</taxon>
        <taxon>Australasian group</taxon>
        <taxon>Rhodamnia</taxon>
    </lineage>
</organism>
<evidence type="ECO:0000313" key="8">
    <source>
        <dbReference type="Proteomes" id="UP000827889"/>
    </source>
</evidence>
<dbReference type="SUPFAM" id="SSF52058">
    <property type="entry name" value="L domain-like"/>
    <property type="match status" value="1"/>
</dbReference>
<evidence type="ECO:0000259" key="7">
    <source>
        <dbReference type="Pfam" id="PF23286"/>
    </source>
</evidence>
<feature type="region of interest" description="Disordered" evidence="4">
    <location>
        <begin position="813"/>
        <end position="832"/>
    </location>
</feature>
<dbReference type="SUPFAM" id="SSF52540">
    <property type="entry name" value="P-loop containing nucleoside triphosphate hydrolases"/>
    <property type="match status" value="1"/>
</dbReference>
<dbReference type="Pfam" id="PF00931">
    <property type="entry name" value="NB-ARC"/>
    <property type="match status" value="1"/>
</dbReference>
<sequence length="855" mass="97653">MVSDVASGKSLIPLRPRNKRVFVILDDVDDEKQLHALAGKAKWFGSGSRILVTTRDSHFPTPRLGWDHVSVYEVKVLDDGEARELLGKHAFPTYQKLESRTDLVRGFLNHAKGLPLALEVLGSLLRGTTEDVWESILKRLSTTPNQKINNVLKVSYDGLEKNEREIFLHVACFFKGRARDYTESVLDSCDLQTTAGFDTLIKRSLIRIEHGNLQMHDLIQSMGMHMCMRRSRLWLYEDVLEVLSRDMGDCAVKAIVLELPKPMEICIGPVAFTKMRNLRLLILCNVSFQGPIRLPNQLRWLGWAECSPWIPEFSSGPNKLVVLDIRGGRMEGEPKLFEMPGEPRQFEDFQNLKHISFCLCNSLVCTPDLLGIPNLEELEFQLCSNLVEAHKSIAYHDKLRVLKIHKCFKLSVFPMLKSKSLQVLSLADCKKFERFPDIPHKLEGLKELNLDGTAIKELPPSIEHLVSLQRMSICRCMNLKSLPSSIYKLQNLEELKIRYCPRLVRFPKYEDLADPHIKTGLSHLRSLDFRQGRLSEVEFLENLSCCPLLRELDLYENEITSLPTSLHKRDHLSVLRVSCCRRLREIPELPSSLNCFQAMDCDLEKSGHLTSFDNFVRRGLILPAISSLGQESPYYNILIPGVEMPEWVLPFEGDSISFMASEDLYRKFLGLVLCFVFCGYSYDGGDTILEIEPYVNGKSLGTLQKRFVYMDSVNIYLEYTVPFNLFGEVDFGQIEGSYVQFSLRVKIDDIVTKGLQIICKPLQDDLKIEIRDNHLMDLALLMEVDLESTYSKVETSESIDLEAESLLVHKDYSSEAGPPEDLQDCQMRSEEHSQIVVKSGAYSHLRDANEDRVDF</sequence>
<dbReference type="Proteomes" id="UP000827889">
    <property type="component" value="Chromosome 3"/>
</dbReference>
<evidence type="ECO:0000313" key="9">
    <source>
        <dbReference type="RefSeq" id="XP_048131533.1"/>
    </source>
</evidence>
<dbReference type="PANTHER" id="PTHR11017">
    <property type="entry name" value="LEUCINE-RICH REPEAT-CONTAINING PROTEIN"/>
    <property type="match status" value="1"/>
</dbReference>
<dbReference type="SUPFAM" id="SSF46785">
    <property type="entry name" value="Winged helix' DNA-binding domain"/>
    <property type="match status" value="1"/>
</dbReference>